<keyword evidence="4" id="KW-1185">Reference proteome</keyword>
<dbReference type="Pfam" id="PF12776">
    <property type="entry name" value="Myb_DNA-bind_3"/>
    <property type="match status" value="1"/>
</dbReference>
<feature type="region of interest" description="Disordered" evidence="1">
    <location>
        <begin position="151"/>
        <end position="172"/>
    </location>
</feature>
<reference evidence="3" key="1">
    <citation type="journal article" date="2023" name="Nat. Commun.">
        <title>Diploid and tetraploid genomes of Acorus and the evolution of monocots.</title>
        <authorList>
            <person name="Ma L."/>
            <person name="Liu K.W."/>
            <person name="Li Z."/>
            <person name="Hsiao Y.Y."/>
            <person name="Qi Y."/>
            <person name="Fu T."/>
            <person name="Tang G.D."/>
            <person name="Zhang D."/>
            <person name="Sun W.H."/>
            <person name="Liu D.K."/>
            <person name="Li Y."/>
            <person name="Chen G.Z."/>
            <person name="Liu X.D."/>
            <person name="Liao X.Y."/>
            <person name="Jiang Y.T."/>
            <person name="Yu X."/>
            <person name="Hao Y."/>
            <person name="Huang J."/>
            <person name="Zhao X.W."/>
            <person name="Ke S."/>
            <person name="Chen Y.Y."/>
            <person name="Wu W.L."/>
            <person name="Hsu J.L."/>
            <person name="Lin Y.F."/>
            <person name="Huang M.D."/>
            <person name="Li C.Y."/>
            <person name="Huang L."/>
            <person name="Wang Z.W."/>
            <person name="Zhao X."/>
            <person name="Zhong W.Y."/>
            <person name="Peng D.H."/>
            <person name="Ahmad S."/>
            <person name="Lan S."/>
            <person name="Zhang J.S."/>
            <person name="Tsai W.C."/>
            <person name="Van de Peer Y."/>
            <person name="Liu Z.J."/>
        </authorList>
    </citation>
    <scope>NUCLEOTIDE SEQUENCE</scope>
    <source>
        <strain evidence="3">CP</strain>
    </source>
</reference>
<protein>
    <recommendedName>
        <fullName evidence="2">Myb/SANT-like domain-containing protein</fullName>
    </recommendedName>
</protein>
<proteinExistence type="predicted"/>
<evidence type="ECO:0000259" key="2">
    <source>
        <dbReference type="Pfam" id="PF12776"/>
    </source>
</evidence>
<evidence type="ECO:0000256" key="1">
    <source>
        <dbReference type="SAM" id="MobiDB-lite"/>
    </source>
</evidence>
<dbReference type="PANTHER" id="PTHR46929:SF23">
    <property type="entry name" value="L10-INTERACTING MYB DOMAIN-CONTAINING PROTEIN-LIKE"/>
    <property type="match status" value="1"/>
</dbReference>
<dbReference type="Proteomes" id="UP001180020">
    <property type="component" value="Unassembled WGS sequence"/>
</dbReference>
<gene>
    <name evidence="3" type="ORF">QJS10_CPA09g00593</name>
</gene>
<evidence type="ECO:0000313" key="4">
    <source>
        <dbReference type="Proteomes" id="UP001180020"/>
    </source>
</evidence>
<sequence length="252" mass="28700">MSRFMQKFLVEQAEKGMKIDKTFKRPAFIATARAVSEKFNLLCSDSNVENHLRTLKTKYSQIKRLKNMSGVGWDDTLKMITMDDDTYNEYVQAHPKDEPYLNKPIEMYDEMIIIYGDDQATGSFARAMSEPVVDVDARSNFGAHNDEFEEMKDKTKENDSASNGITKGGRKRSRNIESKFDMLIDKVGDLASAIAKSRNRDISVELYDAVIKCEGYDESQLVGAFEYLLGNDISARSFLDEIISREVKLGYN</sequence>
<dbReference type="AlphaFoldDB" id="A0AAV9E9A5"/>
<feature type="domain" description="Myb/SANT-like" evidence="2">
    <location>
        <begin position="2"/>
        <end position="90"/>
    </location>
</feature>
<organism evidence="3 4">
    <name type="scientific">Acorus calamus</name>
    <name type="common">Sweet flag</name>
    <dbReference type="NCBI Taxonomy" id="4465"/>
    <lineage>
        <taxon>Eukaryota</taxon>
        <taxon>Viridiplantae</taxon>
        <taxon>Streptophyta</taxon>
        <taxon>Embryophyta</taxon>
        <taxon>Tracheophyta</taxon>
        <taxon>Spermatophyta</taxon>
        <taxon>Magnoliopsida</taxon>
        <taxon>Liliopsida</taxon>
        <taxon>Acoraceae</taxon>
        <taxon>Acorus</taxon>
    </lineage>
</organism>
<dbReference type="PANTHER" id="PTHR46929">
    <property type="entry name" value="EXPRESSED PROTEIN"/>
    <property type="match status" value="1"/>
</dbReference>
<name>A0AAV9E9A5_ACOCL</name>
<accession>A0AAV9E9A5</accession>
<dbReference type="EMBL" id="JAUJYO010000009">
    <property type="protein sequence ID" value="KAK1308572.1"/>
    <property type="molecule type" value="Genomic_DNA"/>
</dbReference>
<reference evidence="3" key="2">
    <citation type="submission" date="2023-06" db="EMBL/GenBank/DDBJ databases">
        <authorList>
            <person name="Ma L."/>
            <person name="Liu K.-W."/>
            <person name="Li Z."/>
            <person name="Hsiao Y.-Y."/>
            <person name="Qi Y."/>
            <person name="Fu T."/>
            <person name="Tang G."/>
            <person name="Zhang D."/>
            <person name="Sun W.-H."/>
            <person name="Liu D.-K."/>
            <person name="Li Y."/>
            <person name="Chen G.-Z."/>
            <person name="Liu X.-D."/>
            <person name="Liao X.-Y."/>
            <person name="Jiang Y.-T."/>
            <person name="Yu X."/>
            <person name="Hao Y."/>
            <person name="Huang J."/>
            <person name="Zhao X.-W."/>
            <person name="Ke S."/>
            <person name="Chen Y.-Y."/>
            <person name="Wu W.-L."/>
            <person name="Hsu J.-L."/>
            <person name="Lin Y.-F."/>
            <person name="Huang M.-D."/>
            <person name="Li C.-Y."/>
            <person name="Huang L."/>
            <person name="Wang Z.-W."/>
            <person name="Zhao X."/>
            <person name="Zhong W.-Y."/>
            <person name="Peng D.-H."/>
            <person name="Ahmad S."/>
            <person name="Lan S."/>
            <person name="Zhang J.-S."/>
            <person name="Tsai W.-C."/>
            <person name="Van De Peer Y."/>
            <person name="Liu Z.-J."/>
        </authorList>
    </citation>
    <scope>NUCLEOTIDE SEQUENCE</scope>
    <source>
        <strain evidence="3">CP</strain>
        <tissue evidence="3">Leaves</tissue>
    </source>
</reference>
<evidence type="ECO:0000313" key="3">
    <source>
        <dbReference type="EMBL" id="KAK1308572.1"/>
    </source>
</evidence>
<comment type="caution">
    <text evidence="3">The sequence shown here is derived from an EMBL/GenBank/DDBJ whole genome shotgun (WGS) entry which is preliminary data.</text>
</comment>
<dbReference type="InterPro" id="IPR024752">
    <property type="entry name" value="Myb/SANT-like_dom"/>
</dbReference>